<keyword evidence="3" id="KW-1185">Reference proteome</keyword>
<proteinExistence type="predicted"/>
<dbReference type="EMBL" id="KE344182">
    <property type="protein sequence ID" value="EXB54439.1"/>
    <property type="molecule type" value="Genomic_DNA"/>
</dbReference>
<evidence type="ECO:0000313" key="2">
    <source>
        <dbReference type="EMBL" id="EXB54439.1"/>
    </source>
</evidence>
<evidence type="ECO:0000256" key="1">
    <source>
        <dbReference type="SAM" id="MobiDB-lite"/>
    </source>
</evidence>
<dbReference type="AlphaFoldDB" id="W9R232"/>
<dbReference type="Proteomes" id="UP000030645">
    <property type="component" value="Unassembled WGS sequence"/>
</dbReference>
<organism evidence="2 3">
    <name type="scientific">Morus notabilis</name>
    <dbReference type="NCBI Taxonomy" id="981085"/>
    <lineage>
        <taxon>Eukaryota</taxon>
        <taxon>Viridiplantae</taxon>
        <taxon>Streptophyta</taxon>
        <taxon>Embryophyta</taxon>
        <taxon>Tracheophyta</taxon>
        <taxon>Spermatophyta</taxon>
        <taxon>Magnoliopsida</taxon>
        <taxon>eudicotyledons</taxon>
        <taxon>Gunneridae</taxon>
        <taxon>Pentapetalae</taxon>
        <taxon>rosids</taxon>
        <taxon>fabids</taxon>
        <taxon>Rosales</taxon>
        <taxon>Moraceae</taxon>
        <taxon>Moreae</taxon>
        <taxon>Morus</taxon>
    </lineage>
</organism>
<reference evidence="3" key="1">
    <citation type="submission" date="2013-01" db="EMBL/GenBank/DDBJ databases">
        <title>Draft Genome Sequence of a Mulberry Tree, Morus notabilis C.K. Schneid.</title>
        <authorList>
            <person name="He N."/>
            <person name="Zhao S."/>
        </authorList>
    </citation>
    <scope>NUCLEOTIDE SEQUENCE</scope>
</reference>
<accession>W9R232</accession>
<dbReference type="STRING" id="981085.W9R232"/>
<name>W9R232_9ROSA</name>
<gene>
    <name evidence="2" type="ORF">L484_018997</name>
</gene>
<evidence type="ECO:0000313" key="3">
    <source>
        <dbReference type="Proteomes" id="UP000030645"/>
    </source>
</evidence>
<feature type="region of interest" description="Disordered" evidence="1">
    <location>
        <begin position="207"/>
        <end position="230"/>
    </location>
</feature>
<sequence length="230" mass="24034">MALRSAAVAAAAPSGLLRRLFSTASTSPFIPPPTPVAAQAREQAEPSTDLFISGHGKEEGLFDKKRRYMKRVNPLVATSLSVPKGNVVEESSKAGISLNESCNVEKLTVSDKGLICDEVMEASCAIGGVLPAMSTASCDALGSGPVQENVLKEAAVDDVRSSLVLDKGLVEKGSNGILAKRVSISSESPSTLELRKAVGRSWDKVGGKKTLKKRGGSVAKKMEVGKTLPN</sequence>
<protein>
    <submittedName>
        <fullName evidence="2">Uncharacterized protein</fullName>
    </submittedName>
</protein>